<accession>A0A183UG31</accession>
<dbReference type="Gene3D" id="1.25.10.10">
    <property type="entry name" value="Leucine-rich Repeat Variant"/>
    <property type="match status" value="2"/>
</dbReference>
<comment type="similarity">
    <text evidence="5">Belongs to the exportin family.</text>
</comment>
<keyword evidence="14" id="KW-0139">CF(1)</keyword>
<dbReference type="PANTHER" id="PTHR12596">
    <property type="entry name" value="EXPORTIN 4,7-RELATED"/>
    <property type="match status" value="1"/>
</dbReference>
<reference evidence="19 20" key="2">
    <citation type="submission" date="2018-11" db="EMBL/GenBank/DDBJ databases">
        <authorList>
            <consortium name="Pathogen Informatics"/>
        </authorList>
    </citation>
    <scope>NUCLEOTIDE SEQUENCE [LARGE SCALE GENOMIC DNA]</scope>
</reference>
<evidence type="ECO:0000256" key="1">
    <source>
        <dbReference type="ARBA" id="ARBA00004123"/>
    </source>
</evidence>
<dbReference type="PANTHER" id="PTHR12596:SF1">
    <property type="entry name" value="EXPORTIN-4"/>
    <property type="match status" value="1"/>
</dbReference>
<proteinExistence type="inferred from homology"/>
<dbReference type="HAMAP" id="MF_00815">
    <property type="entry name" value="ATP_synth_gamma_bact"/>
    <property type="match status" value="1"/>
</dbReference>
<comment type="similarity">
    <text evidence="4">Belongs to the ATPase gamma chain family.</text>
</comment>
<dbReference type="SUPFAM" id="SSF48371">
    <property type="entry name" value="ARM repeat"/>
    <property type="match status" value="1"/>
</dbReference>
<dbReference type="InterPro" id="IPR035968">
    <property type="entry name" value="ATP_synth_F1_ATPase_gsu"/>
</dbReference>
<keyword evidence="7" id="KW-0963">Cytoplasm</keyword>
<reference evidence="21" key="1">
    <citation type="submission" date="2016-06" db="UniProtKB">
        <authorList>
            <consortium name="WormBaseParasite"/>
        </authorList>
    </citation>
    <scope>IDENTIFICATION</scope>
</reference>
<dbReference type="GO" id="GO:0046933">
    <property type="term" value="F:proton-transporting ATP synthase activity, rotational mechanism"/>
    <property type="evidence" value="ECO:0007669"/>
    <property type="project" value="InterPro"/>
</dbReference>
<dbReference type="PROSITE" id="PS00153">
    <property type="entry name" value="ATPASE_GAMMA"/>
    <property type="match status" value="1"/>
</dbReference>
<dbReference type="GO" id="GO:0005049">
    <property type="term" value="F:nuclear export signal receptor activity"/>
    <property type="evidence" value="ECO:0007669"/>
    <property type="project" value="InterPro"/>
</dbReference>
<evidence type="ECO:0000313" key="20">
    <source>
        <dbReference type="Proteomes" id="UP000050794"/>
    </source>
</evidence>
<keyword evidence="9" id="KW-0999">Mitochondrion inner membrane</keyword>
<evidence type="ECO:0000256" key="15">
    <source>
        <dbReference type="ARBA" id="ARBA00023242"/>
    </source>
</evidence>
<dbReference type="GO" id="GO:0045259">
    <property type="term" value="C:proton-transporting ATP synthase complex"/>
    <property type="evidence" value="ECO:0007669"/>
    <property type="project" value="UniProtKB-KW"/>
</dbReference>
<dbReference type="Gene3D" id="1.10.287.80">
    <property type="entry name" value="ATP synthase, gamma subunit, helix hairpin domain"/>
    <property type="match status" value="1"/>
</dbReference>
<dbReference type="PRINTS" id="PR00126">
    <property type="entry name" value="ATPASEGAMMA"/>
</dbReference>
<evidence type="ECO:0000256" key="16">
    <source>
        <dbReference type="ARBA" id="ARBA00023310"/>
    </source>
</evidence>
<dbReference type="Pfam" id="PF00231">
    <property type="entry name" value="ATP-synt"/>
    <property type="match status" value="1"/>
</dbReference>
<dbReference type="GO" id="GO:0006611">
    <property type="term" value="P:protein export from nucleus"/>
    <property type="evidence" value="ECO:0007669"/>
    <property type="project" value="TreeGrafter"/>
</dbReference>
<evidence type="ECO:0000256" key="14">
    <source>
        <dbReference type="ARBA" id="ARBA00023196"/>
    </source>
</evidence>
<dbReference type="Gene3D" id="3.40.1380.10">
    <property type="match status" value="1"/>
</dbReference>
<evidence type="ECO:0000256" key="4">
    <source>
        <dbReference type="ARBA" id="ARBA00007681"/>
    </source>
</evidence>
<dbReference type="Proteomes" id="UP000050794">
    <property type="component" value="Unassembled WGS sequence"/>
</dbReference>
<keyword evidence="6" id="KW-0813">Transport</keyword>
<dbReference type="FunFam" id="3.40.1380.10:FF:000003">
    <property type="entry name" value="ATP synthase subunit gamma"/>
    <property type="match status" value="1"/>
</dbReference>
<keyword evidence="11" id="KW-0406">Ion transport</keyword>
<evidence type="ECO:0000256" key="9">
    <source>
        <dbReference type="ARBA" id="ARBA00022792"/>
    </source>
</evidence>
<dbReference type="InterPro" id="IPR011989">
    <property type="entry name" value="ARM-like"/>
</dbReference>
<evidence type="ECO:0000256" key="3">
    <source>
        <dbReference type="ARBA" id="ARBA00004637"/>
    </source>
</evidence>
<dbReference type="InterPro" id="IPR044189">
    <property type="entry name" value="XPO4/7-like"/>
</dbReference>
<evidence type="ECO:0000256" key="5">
    <source>
        <dbReference type="ARBA" id="ARBA00009466"/>
    </source>
</evidence>
<evidence type="ECO:0000256" key="6">
    <source>
        <dbReference type="ARBA" id="ARBA00022448"/>
    </source>
</evidence>
<evidence type="ECO:0000256" key="7">
    <source>
        <dbReference type="ARBA" id="ARBA00022490"/>
    </source>
</evidence>
<gene>
    <name evidence="19" type="ORF">TCNE_LOCUS7451</name>
</gene>
<evidence type="ECO:0000256" key="11">
    <source>
        <dbReference type="ARBA" id="ARBA00023065"/>
    </source>
</evidence>
<evidence type="ECO:0000256" key="18">
    <source>
        <dbReference type="ARBA" id="ARBA00040444"/>
    </source>
</evidence>
<dbReference type="WBParaSite" id="TCNE_0000745101-mRNA-1">
    <property type="protein sequence ID" value="TCNE_0000745101-mRNA-1"/>
    <property type="gene ID" value="TCNE_0000745101"/>
</dbReference>
<organism evidence="20 21">
    <name type="scientific">Toxocara canis</name>
    <name type="common">Canine roundworm</name>
    <dbReference type="NCBI Taxonomy" id="6265"/>
    <lineage>
        <taxon>Eukaryota</taxon>
        <taxon>Metazoa</taxon>
        <taxon>Ecdysozoa</taxon>
        <taxon>Nematoda</taxon>
        <taxon>Chromadorea</taxon>
        <taxon>Rhabditida</taxon>
        <taxon>Spirurina</taxon>
        <taxon>Ascaridomorpha</taxon>
        <taxon>Ascaridoidea</taxon>
        <taxon>Toxocaridae</taxon>
        <taxon>Toxocara</taxon>
    </lineage>
</organism>
<keyword evidence="15" id="KW-0539">Nucleus</keyword>
<keyword evidence="20" id="KW-1185">Reference proteome</keyword>
<evidence type="ECO:0000256" key="13">
    <source>
        <dbReference type="ARBA" id="ARBA00023136"/>
    </source>
</evidence>
<evidence type="ECO:0000313" key="21">
    <source>
        <dbReference type="WBParaSite" id="TCNE_0000745101-mRNA-1"/>
    </source>
</evidence>
<dbReference type="NCBIfam" id="TIGR01146">
    <property type="entry name" value="ATPsyn_F1gamma"/>
    <property type="match status" value="1"/>
</dbReference>
<sequence length="1435" mass="161373">MVHVHGKTFGPGEVRQAGCEAGKMLASKICSAFSGVAVDQQRGFATLKDISIRLKSVKNIQKITKSMKMVSAAKYAKAERDLRGARSYGEGAQKFYENIGSAESGADKPKQLLILITSDRGLCGAVHSAIAKEAKLIMKTKPTDVECKLVLIGDKAKASIGRLYAKDVLFTGNDIGRQPPTFEDASIAAAAILNSGYKFDHGQIIYNKFKTVVSYATTKMPLLPIDAIKANDKLATYDSVDDDVLQSYTEYSLAQLIYYAMKESATSEQSSRMTAMEGASKNAGEMIDKLTMQFNRTRQSVITRELIEIISGAAAVYVWCLCWGVEMMADLKEAQHTIAQLELAAAVVLAPPSQVSHEERKTAEQVFIALQQSKLAPQLCKYILESSSNEFVLFEVAKAMSSSLLKEWTVTEPSVIEDCYKYVLEYVAARPTLATFVKRELLVCCAKLYKRGIFDHKVGDMDSLCVTVEQLLSSHEQHLQRLGCELIEAVAVEFFSSWRSSGFGITWDFHLRAKRAFETNGLKRLFELSLRMLEQTANADLASSSYNVKLCDNFLRVAEIVLSWNFASRFLPPKLTYCIETSAGGALRPPITWKDIFQNDDLLNLFFQLHGRVRSDESLCERSINCLVQLSSLMGDVLNAREGDLVDPYDHYLCLFVHNLLQLFESGPLPGEVTGFCMIWYKLFNFHKVQSFMRFDEPFLCTLLNYMSQYAQHLVPLAMQKALVDDDDSYRGALTNLYEAWLVIVRGFERTERRGSLKDLTLKMLTSFLHTVLSEPTGQRSYISQGECMQDMEQDDRERFADTMKMIGHFALYCIERFLPMLYEILKKKIEEFYTFVVNGVEEKALNAWREDMHWILLLFGFVLTDADVDGSCHIPGRVYDYCTSAPKSQVKGAPFIRACIENPRAIPDDSFVDPVLKVTGTILAWCSLEHSMLVEGGVAMVSPELMRTSFWVATRLLAALSVPVDNSDEQNYLMPTLDVNNEFSTFLIQFVFHKTFAVLSKLHGETSLCKDAADLLLALVDSRASEMAANELLYVSLSSVQLDRLPVRRPLIHTLVLIGAAAENERLQQRMYLSILQPLSEQFLELCADEESRETHIADLLDCFAGVAQAAQQHSAQVLFKFISPILARCVTLFSIRKDSQVLTNAVLDLFSVVTRKLTIYVDSEEDSRFLHQVLLELVEAYRREQLSKYREMDVDQEDKATDLLLFLDILANIMSKDTTLLLVGNEDVSAASGSRTAFTGLEMLLPLMDEHLLKVPTLCVKFYNLLLYFAEMAPEYVGVMPEAMFLSIMECLRHGLQCHFGQEVALISVETLNEMAKYFSQEQQPKPSIIMQLSSLIEEVFTMCLEFSCQVDMFNEATLTLYALICCNRAAFEALAMNLLAKEQNAAGRSQLAEAFSGLLPEGVMNTTRKEAREFRDRFEKFLNRTQGLLVLG</sequence>
<dbReference type="GO" id="GO:0005743">
    <property type="term" value="C:mitochondrial inner membrane"/>
    <property type="evidence" value="ECO:0007669"/>
    <property type="project" value="UniProtKB-SubCell"/>
</dbReference>
<dbReference type="SUPFAM" id="SSF52943">
    <property type="entry name" value="ATP synthase (F1-ATPase), gamma subunit"/>
    <property type="match status" value="1"/>
</dbReference>
<dbReference type="EMBL" id="UYWY01019684">
    <property type="protein sequence ID" value="VDM38772.1"/>
    <property type="molecule type" value="Genomic_DNA"/>
</dbReference>
<keyword evidence="12" id="KW-0496">Mitochondrion</keyword>
<dbReference type="InterPro" id="IPR023632">
    <property type="entry name" value="ATP_synth_F1_gsu_CS"/>
</dbReference>
<keyword evidence="8" id="KW-0375">Hydrogen ion transport</keyword>
<name>A0A183UG31_TOXCA</name>
<dbReference type="InterPro" id="IPR016024">
    <property type="entry name" value="ARM-type_fold"/>
</dbReference>
<keyword evidence="16" id="KW-0066">ATP synthesis</keyword>
<evidence type="ECO:0000256" key="12">
    <source>
        <dbReference type="ARBA" id="ARBA00023128"/>
    </source>
</evidence>
<comment type="subcellular location">
    <subcellularLocation>
        <location evidence="2">Cytoplasm</location>
    </subcellularLocation>
    <subcellularLocation>
        <location evidence="3">Mitochondrion inner membrane</location>
        <topology evidence="3">Peripheral membrane protein</topology>
    </subcellularLocation>
    <subcellularLocation>
        <location evidence="1">Nucleus</location>
    </subcellularLocation>
</comment>
<evidence type="ECO:0000256" key="8">
    <source>
        <dbReference type="ARBA" id="ARBA00022781"/>
    </source>
</evidence>
<protein>
    <recommendedName>
        <fullName evidence="18">Exportin-4</fullName>
    </recommendedName>
    <alternativeName>
        <fullName evidence="17">F-ATPase gamma subunit</fullName>
    </alternativeName>
</protein>
<evidence type="ECO:0000256" key="17">
    <source>
        <dbReference type="ARBA" id="ARBA00031066"/>
    </source>
</evidence>
<dbReference type="CDD" id="cd12151">
    <property type="entry name" value="F1-ATPase_gamma"/>
    <property type="match status" value="1"/>
</dbReference>
<keyword evidence="10" id="KW-0653">Protein transport</keyword>
<evidence type="ECO:0000256" key="2">
    <source>
        <dbReference type="ARBA" id="ARBA00004496"/>
    </source>
</evidence>
<dbReference type="InterPro" id="IPR000131">
    <property type="entry name" value="ATP_synth_F1_gsu"/>
</dbReference>
<evidence type="ECO:0000256" key="10">
    <source>
        <dbReference type="ARBA" id="ARBA00022927"/>
    </source>
</evidence>
<evidence type="ECO:0000313" key="19">
    <source>
        <dbReference type="EMBL" id="VDM38772.1"/>
    </source>
</evidence>
<keyword evidence="13" id="KW-0472">Membrane</keyword>
<dbReference type="GO" id="GO:0005643">
    <property type="term" value="C:nuclear pore"/>
    <property type="evidence" value="ECO:0007669"/>
    <property type="project" value="TreeGrafter"/>
</dbReference>